<evidence type="ECO:0000313" key="11">
    <source>
        <dbReference type="EMBL" id="BBG95075.1"/>
    </source>
</evidence>
<evidence type="ECO:0000256" key="4">
    <source>
        <dbReference type="ARBA" id="ARBA00022692"/>
    </source>
</evidence>
<keyword evidence="3" id="KW-1003">Cell membrane</keyword>
<evidence type="ECO:0000256" key="5">
    <source>
        <dbReference type="ARBA" id="ARBA00022824"/>
    </source>
</evidence>
<dbReference type="GO" id="GO:0005886">
    <property type="term" value="C:plasma membrane"/>
    <property type="evidence" value="ECO:0007669"/>
    <property type="project" value="UniProtKB-SubCell"/>
</dbReference>
<evidence type="ECO:0000256" key="9">
    <source>
        <dbReference type="ARBA" id="ARBA00038080"/>
    </source>
</evidence>
<keyword evidence="5" id="KW-0256">Endoplasmic reticulum</keyword>
<keyword evidence="4" id="KW-0812">Transmembrane</keyword>
<proteinExistence type="inferred from homology"/>
<evidence type="ECO:0000256" key="8">
    <source>
        <dbReference type="ARBA" id="ARBA00023136"/>
    </source>
</evidence>
<evidence type="ECO:0000256" key="1">
    <source>
        <dbReference type="ARBA" id="ARBA00004162"/>
    </source>
</evidence>
<dbReference type="InterPro" id="IPR055282">
    <property type="entry name" value="PPI1-4"/>
</dbReference>
<evidence type="ECO:0000256" key="3">
    <source>
        <dbReference type="ARBA" id="ARBA00022475"/>
    </source>
</evidence>
<organism evidence="11">
    <name type="scientific">Prunus dulcis</name>
    <name type="common">Almond</name>
    <name type="synonym">Amygdalus dulcis</name>
    <dbReference type="NCBI Taxonomy" id="3755"/>
    <lineage>
        <taxon>Eukaryota</taxon>
        <taxon>Viridiplantae</taxon>
        <taxon>Streptophyta</taxon>
        <taxon>Embryophyta</taxon>
        <taxon>Tracheophyta</taxon>
        <taxon>Spermatophyta</taxon>
        <taxon>Magnoliopsida</taxon>
        <taxon>eudicotyledons</taxon>
        <taxon>Gunneridae</taxon>
        <taxon>Pentapetalae</taxon>
        <taxon>rosids</taxon>
        <taxon>fabids</taxon>
        <taxon>Rosales</taxon>
        <taxon>Rosaceae</taxon>
        <taxon>Amygdaloideae</taxon>
        <taxon>Amygdaleae</taxon>
        <taxon>Prunus</taxon>
    </lineage>
</organism>
<evidence type="ECO:0000256" key="7">
    <source>
        <dbReference type="ARBA" id="ARBA00023054"/>
    </source>
</evidence>
<reference evidence="11" key="1">
    <citation type="journal article" date="2019" name="Science">
        <title>Mutation of a bHLH transcription factor allowed almond domestication.</title>
        <authorList>
            <person name="Sanchez-Perez R."/>
            <person name="Pavan S."/>
            <person name="Mazzeo R."/>
            <person name="Moldovan C."/>
            <person name="Aiese Cigliano R."/>
            <person name="Del Cueto J."/>
            <person name="Ricciardi F."/>
            <person name="Lotti C."/>
            <person name="Ricciardi L."/>
            <person name="Dicenta F."/>
            <person name="Lopez-Marques R.L."/>
            <person name="Lindberg Moller B."/>
        </authorList>
    </citation>
    <scope>NUCLEOTIDE SEQUENCE</scope>
</reference>
<keyword evidence="8" id="KW-0472">Membrane</keyword>
<keyword evidence="7 10" id="KW-0175">Coiled coil</keyword>
<dbReference type="EMBL" id="AP019297">
    <property type="protein sequence ID" value="BBG95075.1"/>
    <property type="molecule type" value="Genomic_DNA"/>
</dbReference>
<name>A0A4Y1QTB6_PRUDU</name>
<protein>
    <submittedName>
        <fullName evidence="11">Proton pump interactor 1</fullName>
    </submittedName>
</protein>
<accession>A0A4Y1QTB6</accession>
<evidence type="ECO:0000256" key="10">
    <source>
        <dbReference type="SAM" id="Coils"/>
    </source>
</evidence>
<feature type="coiled-coil region" evidence="10">
    <location>
        <begin position="54"/>
        <end position="91"/>
    </location>
</feature>
<dbReference type="AlphaFoldDB" id="A0A4Y1QTB6"/>
<keyword evidence="6" id="KW-1133">Transmembrane helix</keyword>
<comment type="subcellular location">
    <subcellularLocation>
        <location evidence="1">Cell membrane</location>
        <topology evidence="1">Single-pass membrane protein</topology>
    </subcellularLocation>
    <subcellularLocation>
        <location evidence="2">Endoplasmic reticulum membrane</location>
        <topology evidence="2">Single-pass membrane protein</topology>
    </subcellularLocation>
</comment>
<dbReference type="PANTHER" id="PTHR32219:SF16">
    <property type="entry name" value="CORE-2_I-BRANCHING BETA-1,6-N-ACETYLGLUCOSAMINYLTRANSFERASE FAMILY PROTEIN"/>
    <property type="match status" value="1"/>
</dbReference>
<sequence length="371" mass="42941">MNWLVKSFHPDKAKLCLRSKANTMEELEANCMQMALVLECEGDNNRLQEVGELIKDAAAEELNLKARIEEAEKLLAKIRQHKLELAEDIAQRVCDRRCTLLPRLDCLISYGRDLEYCLTLEREKMNILQLFLLRFADKSNQRKPIQPCLPGEEIAKPFLSLLEMWTWVQKLNFRMGHGTKSLAKEKQLLKQINVSQKEGVCLFSSLEEEYHMLPEYYSWWHYERWYQTSQRNIVQYRLRQIQQLKWQRESLAVLLQGQWDEAIAKASGNANANANSAANAAANAIAKGKIWDSLGSKKSLLEQIKNTCKAIDGLTKLLLAVRPKINQVENELKAAGKDIETLQKKLPWIDQRKDEAHQCIHKLKKQQSEEI</sequence>
<evidence type="ECO:0000256" key="6">
    <source>
        <dbReference type="ARBA" id="ARBA00022989"/>
    </source>
</evidence>
<comment type="similarity">
    <text evidence="9">Belongs to the plant Proton pump-interactor protein family.</text>
</comment>
<dbReference type="GO" id="GO:0005789">
    <property type="term" value="C:endoplasmic reticulum membrane"/>
    <property type="evidence" value="ECO:0007669"/>
    <property type="project" value="UniProtKB-SubCell"/>
</dbReference>
<evidence type="ECO:0000256" key="2">
    <source>
        <dbReference type="ARBA" id="ARBA00004389"/>
    </source>
</evidence>
<dbReference type="PANTHER" id="PTHR32219">
    <property type="entry name" value="RNA-BINDING PROTEIN YLMH-RELATED"/>
    <property type="match status" value="1"/>
</dbReference>
<gene>
    <name evidence="11" type="ORF">Prudu_003526</name>
</gene>